<name>A0A317E1S6_9PROT</name>
<organism evidence="1 2">
    <name type="scientific">Zavarzinia compransoris</name>
    <dbReference type="NCBI Taxonomy" id="1264899"/>
    <lineage>
        <taxon>Bacteria</taxon>
        <taxon>Pseudomonadati</taxon>
        <taxon>Pseudomonadota</taxon>
        <taxon>Alphaproteobacteria</taxon>
        <taxon>Rhodospirillales</taxon>
        <taxon>Zavarziniaceae</taxon>
        <taxon>Zavarzinia</taxon>
    </lineage>
</organism>
<reference evidence="2" key="1">
    <citation type="submission" date="2018-05" db="EMBL/GenBank/DDBJ databases">
        <title>Zavarzinia sp. HR-AS.</title>
        <authorList>
            <person name="Lee Y."/>
            <person name="Jeon C.O."/>
        </authorList>
    </citation>
    <scope>NUCLEOTIDE SEQUENCE [LARGE SCALE GENOMIC DNA]</scope>
    <source>
        <strain evidence="2">DSM 1231</strain>
    </source>
</reference>
<dbReference type="Proteomes" id="UP000246077">
    <property type="component" value="Unassembled WGS sequence"/>
</dbReference>
<dbReference type="EMBL" id="QGLF01000003">
    <property type="protein sequence ID" value="PWR21038.1"/>
    <property type="molecule type" value="Genomic_DNA"/>
</dbReference>
<keyword evidence="2" id="KW-1185">Reference proteome</keyword>
<comment type="caution">
    <text evidence="1">The sequence shown here is derived from an EMBL/GenBank/DDBJ whole genome shotgun (WGS) entry which is preliminary data.</text>
</comment>
<evidence type="ECO:0000313" key="1">
    <source>
        <dbReference type="EMBL" id="PWR21038.1"/>
    </source>
</evidence>
<gene>
    <name evidence="1" type="ORF">DKG75_13710</name>
</gene>
<dbReference type="AlphaFoldDB" id="A0A317E1S6"/>
<proteinExistence type="predicted"/>
<protein>
    <recommendedName>
        <fullName evidence="3">Growth inhibitor PemK</fullName>
    </recommendedName>
</protein>
<dbReference type="OrthoDB" id="7432864at2"/>
<dbReference type="RefSeq" id="WP_109921682.1">
    <property type="nucleotide sequence ID" value="NZ_QGLF01000003.1"/>
</dbReference>
<sequence length="132" mass="15472">MVLEYEYVWAHEYDKGCGNAVKSRPCCLIWVREKEGPQKQAFWVPISSVNDPSRPKLEIPSAERRSLGLRKQSWLLLDEMNIDWWPLQVRKIGGEGKGDFLYGSLSDHLYAQLVEGIRQHRERRRLIPRHAT</sequence>
<accession>A0A317E1S6</accession>
<evidence type="ECO:0000313" key="2">
    <source>
        <dbReference type="Proteomes" id="UP000246077"/>
    </source>
</evidence>
<evidence type="ECO:0008006" key="3">
    <source>
        <dbReference type="Google" id="ProtNLM"/>
    </source>
</evidence>